<dbReference type="KEGG" id="tcn:H9L16_11270"/>
<evidence type="ECO:0000313" key="1">
    <source>
        <dbReference type="EMBL" id="QNN69252.1"/>
    </source>
</evidence>
<dbReference type="EMBL" id="CP060719">
    <property type="protein sequence ID" value="QNN69252.1"/>
    <property type="molecule type" value="Genomic_DNA"/>
</dbReference>
<dbReference type="Proteomes" id="UP000515804">
    <property type="component" value="Chromosome"/>
</dbReference>
<dbReference type="Gene3D" id="1.10.10.10">
    <property type="entry name" value="Winged helix-like DNA-binding domain superfamily/Winged helix DNA-binding domain"/>
    <property type="match status" value="1"/>
</dbReference>
<protein>
    <submittedName>
        <fullName evidence="1">MarR family EPS-associated transcriptional regulator</fullName>
    </submittedName>
</protein>
<dbReference type="NCBIfam" id="TIGR04176">
    <property type="entry name" value="MarR_EPS"/>
    <property type="match status" value="1"/>
</dbReference>
<reference evidence="1 2" key="1">
    <citation type="submission" date="2020-08" db="EMBL/GenBank/DDBJ databases">
        <title>Genome sequence of Thermomonas carbonis KCTC 42013T.</title>
        <authorList>
            <person name="Hyun D.-W."/>
            <person name="Bae J.-W."/>
        </authorList>
    </citation>
    <scope>NUCLEOTIDE SEQUENCE [LARGE SCALE GENOMIC DNA]</scope>
    <source>
        <strain evidence="1 2">KCTC 42013</strain>
    </source>
</reference>
<evidence type="ECO:0000313" key="2">
    <source>
        <dbReference type="Proteomes" id="UP000515804"/>
    </source>
</evidence>
<name>A0A7G9SN27_9GAMM</name>
<organism evidence="1 2">
    <name type="scientific">Thermomonas carbonis</name>
    <dbReference type="NCBI Taxonomy" id="1463158"/>
    <lineage>
        <taxon>Bacteria</taxon>
        <taxon>Pseudomonadati</taxon>
        <taxon>Pseudomonadota</taxon>
        <taxon>Gammaproteobacteria</taxon>
        <taxon>Lysobacterales</taxon>
        <taxon>Lysobacteraceae</taxon>
        <taxon>Thermomonas</taxon>
    </lineage>
</organism>
<sequence>MDDELRLRILRLLAERPEMSQRELAQALGLSLGKTNYCLRALIDRGWVKVNNFRTSQNKLAYAYVLTSKGLQAKLSAAARFLKSRQAEFVRLEREIAELRDELGDQQGGQSRSGAHR</sequence>
<accession>A0A7G9SN27</accession>
<dbReference type="AlphaFoldDB" id="A0A7G9SN27"/>
<dbReference type="InterPro" id="IPR036390">
    <property type="entry name" value="WH_DNA-bd_sf"/>
</dbReference>
<proteinExistence type="predicted"/>
<gene>
    <name evidence="1" type="ORF">H9L16_11270</name>
</gene>
<dbReference type="InterPro" id="IPR026433">
    <property type="entry name" value="MarR_EPS"/>
</dbReference>
<dbReference type="InterPro" id="IPR036388">
    <property type="entry name" value="WH-like_DNA-bd_sf"/>
</dbReference>
<dbReference type="SUPFAM" id="SSF46785">
    <property type="entry name" value="Winged helix' DNA-binding domain"/>
    <property type="match status" value="1"/>
</dbReference>
<dbReference type="Pfam" id="PF13412">
    <property type="entry name" value="HTH_24"/>
    <property type="match status" value="1"/>
</dbReference>
<dbReference type="RefSeq" id="WP_187551775.1">
    <property type="nucleotide sequence ID" value="NZ_BMZL01000002.1"/>
</dbReference>
<keyword evidence="2" id="KW-1185">Reference proteome</keyword>